<evidence type="ECO:0000256" key="11">
    <source>
        <dbReference type="ARBA" id="ARBA00023237"/>
    </source>
</evidence>
<evidence type="ECO:0000256" key="8">
    <source>
        <dbReference type="ARBA" id="ARBA00023136"/>
    </source>
</evidence>
<evidence type="ECO:0000256" key="14">
    <source>
        <dbReference type="SAM" id="SignalP"/>
    </source>
</evidence>
<evidence type="ECO:0000256" key="4">
    <source>
        <dbReference type="ARBA" id="ARBA00016202"/>
    </source>
</evidence>
<dbReference type="HAMAP" id="MF_00233">
    <property type="entry name" value="LolB"/>
    <property type="match status" value="1"/>
</dbReference>
<comment type="subcellular location">
    <subcellularLocation>
        <location evidence="1 13">Cell outer membrane</location>
        <topology evidence="1 13">Lipid-anchor</topology>
    </subcellularLocation>
</comment>
<evidence type="ECO:0000256" key="1">
    <source>
        <dbReference type="ARBA" id="ARBA00004459"/>
    </source>
</evidence>
<evidence type="ECO:0000256" key="12">
    <source>
        <dbReference type="ARBA" id="ARBA00023288"/>
    </source>
</evidence>
<dbReference type="CDD" id="cd16326">
    <property type="entry name" value="LolB"/>
    <property type="match status" value="1"/>
</dbReference>
<comment type="similarity">
    <text evidence="2 13">Belongs to the LolB family.</text>
</comment>
<evidence type="ECO:0000256" key="7">
    <source>
        <dbReference type="ARBA" id="ARBA00022927"/>
    </source>
</evidence>
<dbReference type="RefSeq" id="WP_316972376.1">
    <property type="nucleotide sequence ID" value="NZ_JAWIIJ010000001.1"/>
</dbReference>
<feature type="chain" id="PRO_5045411229" description="Outer-membrane lipoprotein LolB" evidence="14">
    <location>
        <begin position="22"/>
        <end position="212"/>
    </location>
</feature>
<dbReference type="InterPro" id="IPR004565">
    <property type="entry name" value="OM_lipoprot_LolB"/>
</dbReference>
<comment type="function">
    <text evidence="13">Plays a critical role in the incorporation of lipoproteins in the outer membrane after they are released by the LolA protein.</text>
</comment>
<comment type="caution">
    <text evidence="15">The sequence shown here is derived from an EMBL/GenBank/DDBJ whole genome shotgun (WGS) entry which is preliminary data.</text>
</comment>
<sequence>MNTVRSCLALIVCLVTLSACTTIQLEPLPEGLTDQPPADWSARTEQLTALQHWQLMGKLAVRQPSDSGSAVINQWTQHREHYDLSLSSAFLGLGSTRLTGTPGFMELTLPDGDVYRSGDPEALVAAATGWQLPLSDLTWWVRGLPNPGSNYRLFFDEQQRVAMIRQGGWEIRYDRWRSFIEPLPELPARITALRGERRVRLAITDWQRAEQP</sequence>
<gene>
    <name evidence="13 15" type="primary">lolB</name>
    <name evidence="15" type="ORF">RYS15_01875</name>
</gene>
<evidence type="ECO:0000256" key="6">
    <source>
        <dbReference type="ARBA" id="ARBA00022729"/>
    </source>
</evidence>
<dbReference type="Proteomes" id="UP001269819">
    <property type="component" value="Unassembled WGS sequence"/>
</dbReference>
<evidence type="ECO:0000256" key="13">
    <source>
        <dbReference type="HAMAP-Rule" id="MF_00233"/>
    </source>
</evidence>
<evidence type="ECO:0000256" key="5">
    <source>
        <dbReference type="ARBA" id="ARBA00022448"/>
    </source>
</evidence>
<proteinExistence type="inferred from homology"/>
<keyword evidence="16" id="KW-1185">Reference proteome</keyword>
<dbReference type="InterPro" id="IPR029046">
    <property type="entry name" value="LolA/LolB/LppX"/>
</dbReference>
<keyword evidence="9 13" id="KW-0564">Palmitate</keyword>
<dbReference type="EMBL" id="JAWIIJ010000001">
    <property type="protein sequence ID" value="MDV2077409.1"/>
    <property type="molecule type" value="Genomic_DNA"/>
</dbReference>
<dbReference type="Pfam" id="PF03550">
    <property type="entry name" value="LolB"/>
    <property type="match status" value="1"/>
</dbReference>
<accession>A0ABU3VT23</accession>
<evidence type="ECO:0000313" key="15">
    <source>
        <dbReference type="EMBL" id="MDV2077409.1"/>
    </source>
</evidence>
<keyword evidence="10 13" id="KW-0143">Chaperone</keyword>
<reference evidence="15 16" key="1">
    <citation type="submission" date="2023-10" db="EMBL/GenBank/DDBJ databases">
        <title>Characteristics and mechanism of a salt-tolerant marine origin heterotrophic nitrifying- aerobic denitrifying bacteria Marinobacter xestospongiae HN1.</title>
        <authorList>
            <person name="Qi R."/>
        </authorList>
    </citation>
    <scope>NUCLEOTIDE SEQUENCE [LARGE SCALE GENOMIC DNA]</scope>
    <source>
        <strain evidence="15 16">HN1</strain>
    </source>
</reference>
<dbReference type="Gene3D" id="2.50.20.10">
    <property type="entry name" value="Lipoprotein localisation LolA/LolB/LppX"/>
    <property type="match status" value="1"/>
</dbReference>
<keyword evidence="6 13" id="KW-0732">Signal</keyword>
<name>A0ABU3VT23_9GAMM</name>
<keyword evidence="8 13" id="KW-0472">Membrane</keyword>
<keyword evidence="11 13" id="KW-0998">Cell outer membrane</keyword>
<comment type="subunit">
    <text evidence="3 13">Monomer.</text>
</comment>
<dbReference type="PROSITE" id="PS51257">
    <property type="entry name" value="PROKAR_LIPOPROTEIN"/>
    <property type="match status" value="1"/>
</dbReference>
<dbReference type="SUPFAM" id="SSF89392">
    <property type="entry name" value="Prokaryotic lipoproteins and lipoprotein localization factors"/>
    <property type="match status" value="1"/>
</dbReference>
<keyword evidence="5 13" id="KW-0813">Transport</keyword>
<evidence type="ECO:0000256" key="2">
    <source>
        <dbReference type="ARBA" id="ARBA00009696"/>
    </source>
</evidence>
<evidence type="ECO:0000313" key="16">
    <source>
        <dbReference type="Proteomes" id="UP001269819"/>
    </source>
</evidence>
<evidence type="ECO:0000256" key="9">
    <source>
        <dbReference type="ARBA" id="ARBA00023139"/>
    </source>
</evidence>
<keyword evidence="12 13" id="KW-0449">Lipoprotein</keyword>
<evidence type="ECO:0000256" key="10">
    <source>
        <dbReference type="ARBA" id="ARBA00023186"/>
    </source>
</evidence>
<protein>
    <recommendedName>
        <fullName evidence="4 13">Outer-membrane lipoprotein LolB</fullName>
    </recommendedName>
</protein>
<keyword evidence="7 13" id="KW-0653">Protein transport</keyword>
<evidence type="ECO:0000256" key="3">
    <source>
        <dbReference type="ARBA" id="ARBA00011245"/>
    </source>
</evidence>
<dbReference type="NCBIfam" id="TIGR00548">
    <property type="entry name" value="lolB"/>
    <property type="match status" value="1"/>
</dbReference>
<feature type="signal peptide" evidence="14">
    <location>
        <begin position="1"/>
        <end position="21"/>
    </location>
</feature>
<organism evidence="15 16">
    <name type="scientific">Marinobacter xestospongiae</name>
    <dbReference type="NCBI Taxonomy" id="994319"/>
    <lineage>
        <taxon>Bacteria</taxon>
        <taxon>Pseudomonadati</taxon>
        <taxon>Pseudomonadota</taxon>
        <taxon>Gammaproteobacteria</taxon>
        <taxon>Pseudomonadales</taxon>
        <taxon>Marinobacteraceae</taxon>
        <taxon>Marinobacter</taxon>
    </lineage>
</organism>